<keyword evidence="2" id="KW-1185">Reference proteome</keyword>
<evidence type="ECO:0000313" key="2">
    <source>
        <dbReference type="Proteomes" id="UP001305414"/>
    </source>
</evidence>
<name>A0AAN7UL03_9PEZI</name>
<protein>
    <submittedName>
        <fullName evidence="1">Uncharacterized protein</fullName>
    </submittedName>
</protein>
<dbReference type="EMBL" id="JAWHQM010000043">
    <property type="protein sequence ID" value="KAK5634585.1"/>
    <property type="molecule type" value="Genomic_DNA"/>
</dbReference>
<accession>A0AAN7UL03</accession>
<reference evidence="1 2" key="1">
    <citation type="submission" date="2023-10" db="EMBL/GenBank/DDBJ databases">
        <title>Draft genome sequence of Xylaria bambusicola isolate GMP-LS, the root and basal stem rot pathogen of sugarcane in Indonesia.</title>
        <authorList>
            <person name="Selvaraj P."/>
            <person name="Muralishankar V."/>
            <person name="Muruganantham S."/>
            <person name="Sp S."/>
            <person name="Haryani S."/>
            <person name="Lau K.J.X."/>
            <person name="Naqvi N.I."/>
        </authorList>
    </citation>
    <scope>NUCLEOTIDE SEQUENCE [LARGE SCALE GENOMIC DNA]</scope>
    <source>
        <strain evidence="1">GMP-LS</strain>
    </source>
</reference>
<sequence length="128" mass="14260">MRVSFCASVAPSLSKMPVVLYRCGIFSKKMRRGATYWRHAGDNGACLQSRTMVGGEAKGMARLSRDLQPLSRPQQCPSSPLPHRSHSRVFEIRPQATSSYLLLGLFLIRADMSHARWGAEGAFITWCC</sequence>
<proteinExistence type="predicted"/>
<evidence type="ECO:0000313" key="1">
    <source>
        <dbReference type="EMBL" id="KAK5634585.1"/>
    </source>
</evidence>
<organism evidence="1 2">
    <name type="scientific">Xylaria bambusicola</name>
    <dbReference type="NCBI Taxonomy" id="326684"/>
    <lineage>
        <taxon>Eukaryota</taxon>
        <taxon>Fungi</taxon>
        <taxon>Dikarya</taxon>
        <taxon>Ascomycota</taxon>
        <taxon>Pezizomycotina</taxon>
        <taxon>Sordariomycetes</taxon>
        <taxon>Xylariomycetidae</taxon>
        <taxon>Xylariales</taxon>
        <taxon>Xylariaceae</taxon>
        <taxon>Xylaria</taxon>
    </lineage>
</organism>
<comment type="caution">
    <text evidence="1">The sequence shown here is derived from an EMBL/GenBank/DDBJ whole genome shotgun (WGS) entry which is preliminary data.</text>
</comment>
<dbReference type="Proteomes" id="UP001305414">
    <property type="component" value="Unassembled WGS sequence"/>
</dbReference>
<dbReference type="AlphaFoldDB" id="A0AAN7UL03"/>
<gene>
    <name evidence="1" type="ORF">RRF57_010298</name>
</gene>